<protein>
    <recommendedName>
        <fullName evidence="4">Porin domain-containing protein</fullName>
    </recommendedName>
</protein>
<dbReference type="EMBL" id="CP017305">
    <property type="protein sequence ID" value="AOS84230.1"/>
    <property type="molecule type" value="Genomic_DNA"/>
</dbReference>
<keyword evidence="3" id="KW-1185">Reference proteome</keyword>
<keyword evidence="1" id="KW-0732">Signal</keyword>
<dbReference type="STRING" id="274537.BIU88_08860"/>
<accession>A0A1D8CZ79</accession>
<sequence>MNLSFSRSLSLALLGMLCSTGLQAAESNGESVASTRFGKNIALAGLIEVEGSITDPSVGKTSSNIILSTFELGLEAKLNEQISGFATLLYEEDGDDELLVDEAFIRVTPAKVPLFIEAGRITQAFGDFSTGMVADPVTLELAETKHHGTVTLGYEEGLFGARVSAFKADVQKGGDDAVNTIVAALCVADEESEKLRYRVGASWINNIAATDGLSGDYEALDGSTSELVGGVGLSAMAGFGPVDLRAEYITALDEFADGDRAGRKPLAWNLEAGYAVSEPVAVTLRYAGATDFDLRRQYGAAISYEFTENTAVAFEYLREKGRVDEGVKGNRDLFTLQLAMEF</sequence>
<name>A0A1D8CZ79_CHLLM</name>
<dbReference type="NCBIfam" id="NF033652">
    <property type="entry name" value="LbtU_sider_porin"/>
    <property type="match status" value="1"/>
</dbReference>
<organism evidence="2 3">
    <name type="scientific">Chlorobaculum limnaeum</name>
    <dbReference type="NCBI Taxonomy" id="274537"/>
    <lineage>
        <taxon>Bacteria</taxon>
        <taxon>Pseudomonadati</taxon>
        <taxon>Chlorobiota</taxon>
        <taxon>Chlorobiia</taxon>
        <taxon>Chlorobiales</taxon>
        <taxon>Chlorobiaceae</taxon>
        <taxon>Chlorobaculum</taxon>
    </lineage>
</organism>
<dbReference type="InterPro" id="IPR023614">
    <property type="entry name" value="Porin_dom_sf"/>
</dbReference>
<feature type="chain" id="PRO_5009106510" description="Porin domain-containing protein" evidence="1">
    <location>
        <begin position="25"/>
        <end position="342"/>
    </location>
</feature>
<dbReference type="AlphaFoldDB" id="A0A1D8CZ79"/>
<feature type="signal peptide" evidence="1">
    <location>
        <begin position="1"/>
        <end position="24"/>
    </location>
</feature>
<evidence type="ECO:0000256" key="1">
    <source>
        <dbReference type="SAM" id="SignalP"/>
    </source>
</evidence>
<dbReference type="SUPFAM" id="SSF56935">
    <property type="entry name" value="Porins"/>
    <property type="match status" value="1"/>
</dbReference>
<dbReference type="OrthoDB" id="5417572at2"/>
<evidence type="ECO:0008006" key="4">
    <source>
        <dbReference type="Google" id="ProtNLM"/>
    </source>
</evidence>
<dbReference type="Proteomes" id="UP000095185">
    <property type="component" value="Chromosome"/>
</dbReference>
<reference evidence="2" key="1">
    <citation type="submission" date="2016-09" db="EMBL/GenBank/DDBJ databases">
        <title>Genome sequence of Chlorobaculum limnaeum.</title>
        <authorList>
            <person name="Liu Z."/>
            <person name="Tank M."/>
            <person name="Bryant D.A."/>
        </authorList>
    </citation>
    <scope>NUCLEOTIDE SEQUENCE [LARGE SCALE GENOMIC DNA]</scope>
    <source>
        <strain evidence="2">DSM 1677</strain>
    </source>
</reference>
<evidence type="ECO:0000313" key="2">
    <source>
        <dbReference type="EMBL" id="AOS84230.1"/>
    </source>
</evidence>
<dbReference type="Gene3D" id="2.40.160.10">
    <property type="entry name" value="Porin"/>
    <property type="match status" value="1"/>
</dbReference>
<dbReference type="RefSeq" id="WP_069810423.1">
    <property type="nucleotide sequence ID" value="NZ_CP017305.1"/>
</dbReference>
<gene>
    <name evidence="2" type="ORF">BIU88_08860</name>
</gene>
<evidence type="ECO:0000313" key="3">
    <source>
        <dbReference type="Proteomes" id="UP000095185"/>
    </source>
</evidence>
<proteinExistence type="predicted"/>
<dbReference type="KEGG" id="clz:BIU88_08860"/>